<evidence type="ECO:0000256" key="1">
    <source>
        <dbReference type="ARBA" id="ARBA00004141"/>
    </source>
</evidence>
<dbReference type="CDD" id="cd00637">
    <property type="entry name" value="7tm_classA_rhodopsin-like"/>
    <property type="match status" value="1"/>
</dbReference>
<dbReference type="AlphaFoldDB" id="A0AAD5X657"/>
<evidence type="ECO:0000259" key="9">
    <source>
        <dbReference type="PROSITE" id="PS50262"/>
    </source>
</evidence>
<evidence type="ECO:0000256" key="3">
    <source>
        <dbReference type="ARBA" id="ARBA00022989"/>
    </source>
</evidence>
<dbReference type="GO" id="GO:0016020">
    <property type="term" value="C:membrane"/>
    <property type="evidence" value="ECO:0007669"/>
    <property type="project" value="UniProtKB-SubCell"/>
</dbReference>
<keyword evidence="3 8" id="KW-1133">Transmembrane helix</keyword>
<name>A0AAD5X657_9FUNG</name>
<keyword evidence="6" id="KW-0675">Receptor</keyword>
<organism evidence="10 11">
    <name type="scientific">Rhizophlyctis rosea</name>
    <dbReference type="NCBI Taxonomy" id="64517"/>
    <lineage>
        <taxon>Eukaryota</taxon>
        <taxon>Fungi</taxon>
        <taxon>Fungi incertae sedis</taxon>
        <taxon>Chytridiomycota</taxon>
        <taxon>Chytridiomycota incertae sedis</taxon>
        <taxon>Chytridiomycetes</taxon>
        <taxon>Rhizophlyctidales</taxon>
        <taxon>Rhizophlyctidaceae</taxon>
        <taxon>Rhizophlyctis</taxon>
    </lineage>
</organism>
<protein>
    <recommendedName>
        <fullName evidence="9">G-protein coupled receptors family 1 profile domain-containing protein</fullName>
    </recommendedName>
</protein>
<feature type="transmembrane region" description="Helical" evidence="8">
    <location>
        <begin position="186"/>
        <end position="206"/>
    </location>
</feature>
<dbReference type="GO" id="GO:0004930">
    <property type="term" value="F:G protein-coupled receptor activity"/>
    <property type="evidence" value="ECO:0007669"/>
    <property type="project" value="UniProtKB-KW"/>
</dbReference>
<comment type="subcellular location">
    <subcellularLocation>
        <location evidence="1">Membrane</location>
        <topology evidence="1">Multi-pass membrane protein</topology>
    </subcellularLocation>
</comment>
<dbReference type="EMBL" id="JADGJD010000346">
    <property type="protein sequence ID" value="KAJ3051902.1"/>
    <property type="molecule type" value="Genomic_DNA"/>
</dbReference>
<dbReference type="SUPFAM" id="SSF81321">
    <property type="entry name" value="Family A G protein-coupled receptor-like"/>
    <property type="match status" value="1"/>
</dbReference>
<proteinExistence type="predicted"/>
<keyword evidence="11" id="KW-1185">Reference proteome</keyword>
<reference evidence="10" key="1">
    <citation type="submission" date="2020-05" db="EMBL/GenBank/DDBJ databases">
        <title>Phylogenomic resolution of chytrid fungi.</title>
        <authorList>
            <person name="Stajich J.E."/>
            <person name="Amses K."/>
            <person name="Simmons R."/>
            <person name="Seto K."/>
            <person name="Myers J."/>
            <person name="Bonds A."/>
            <person name="Quandt C.A."/>
            <person name="Barry K."/>
            <person name="Liu P."/>
            <person name="Grigoriev I."/>
            <person name="Longcore J.E."/>
            <person name="James T.Y."/>
        </authorList>
    </citation>
    <scope>NUCLEOTIDE SEQUENCE</scope>
    <source>
        <strain evidence="10">JEL0318</strain>
    </source>
</reference>
<feature type="region of interest" description="Disordered" evidence="7">
    <location>
        <begin position="95"/>
        <end position="116"/>
    </location>
</feature>
<feature type="domain" description="G-protein coupled receptors family 1 profile" evidence="9">
    <location>
        <begin position="1"/>
        <end position="203"/>
    </location>
</feature>
<accession>A0AAD5X657</accession>
<evidence type="ECO:0000313" key="10">
    <source>
        <dbReference type="EMBL" id="KAJ3051902.1"/>
    </source>
</evidence>
<dbReference type="InterPro" id="IPR050125">
    <property type="entry name" value="GPCR_opsins"/>
</dbReference>
<gene>
    <name evidence="10" type="ORF">HK097_007090</name>
</gene>
<evidence type="ECO:0000256" key="6">
    <source>
        <dbReference type="ARBA" id="ARBA00023170"/>
    </source>
</evidence>
<sequence length="317" mass="34596">MTAISPFWFKDNIYELRSSGVLCLANWAHRSTHGKAFTAWTLLALTIAIIIILFSYYSVLREIRRARKALSSTVRPNMEMVVDLSVGEPQYSGLRLSGGSEQRGSWKESRPSGMFGSDGSGLGGSARIGGRGIPVKKGKSKRELEAKVALRSVIIVGVFLLEWAPLGSVFVVEFFTGRAVSPLYDYISKFLANTNFVCNAVLFMILDRRFSRRVRTLLSSLLATIFPCLQSSSKSSKRRATVDELMLDDDEEMGIVVRPGSASVGRSVTNTSMGSGVIGLDDMLRGTSSLARPAVPSRHLDIENIRHGGNSPGRGRG</sequence>
<keyword evidence="4" id="KW-0297">G-protein coupled receptor</keyword>
<dbReference type="PROSITE" id="PS50262">
    <property type="entry name" value="G_PROTEIN_RECEP_F1_2"/>
    <property type="match status" value="1"/>
</dbReference>
<dbReference type="Proteomes" id="UP001212841">
    <property type="component" value="Unassembled WGS sequence"/>
</dbReference>
<dbReference type="InterPro" id="IPR000276">
    <property type="entry name" value="GPCR_Rhodpsn"/>
</dbReference>
<feature type="transmembrane region" description="Helical" evidence="8">
    <location>
        <begin position="37"/>
        <end position="59"/>
    </location>
</feature>
<evidence type="ECO:0000256" key="8">
    <source>
        <dbReference type="SAM" id="Phobius"/>
    </source>
</evidence>
<keyword evidence="4" id="KW-0807">Transducer</keyword>
<dbReference type="Gene3D" id="1.20.1070.10">
    <property type="entry name" value="Rhodopsin 7-helix transmembrane proteins"/>
    <property type="match status" value="1"/>
</dbReference>
<dbReference type="Pfam" id="PF00001">
    <property type="entry name" value="7tm_1"/>
    <property type="match status" value="1"/>
</dbReference>
<evidence type="ECO:0000256" key="2">
    <source>
        <dbReference type="ARBA" id="ARBA00022692"/>
    </source>
</evidence>
<feature type="region of interest" description="Disordered" evidence="7">
    <location>
        <begin position="297"/>
        <end position="317"/>
    </location>
</feature>
<comment type="caution">
    <text evidence="10">The sequence shown here is derived from an EMBL/GenBank/DDBJ whole genome shotgun (WGS) entry which is preliminary data.</text>
</comment>
<evidence type="ECO:0000256" key="7">
    <source>
        <dbReference type="SAM" id="MobiDB-lite"/>
    </source>
</evidence>
<keyword evidence="5 8" id="KW-0472">Membrane</keyword>
<feature type="transmembrane region" description="Helical" evidence="8">
    <location>
        <begin position="148"/>
        <end position="166"/>
    </location>
</feature>
<evidence type="ECO:0000313" key="11">
    <source>
        <dbReference type="Proteomes" id="UP001212841"/>
    </source>
</evidence>
<keyword evidence="2 8" id="KW-0812">Transmembrane</keyword>
<evidence type="ECO:0000256" key="5">
    <source>
        <dbReference type="ARBA" id="ARBA00023136"/>
    </source>
</evidence>
<dbReference type="PANTHER" id="PTHR24240">
    <property type="entry name" value="OPSIN"/>
    <property type="match status" value="1"/>
</dbReference>
<evidence type="ECO:0000256" key="4">
    <source>
        <dbReference type="ARBA" id="ARBA00023040"/>
    </source>
</evidence>
<dbReference type="InterPro" id="IPR017452">
    <property type="entry name" value="GPCR_Rhodpsn_7TM"/>
</dbReference>